<accession>A0A9D5R8I9</accession>
<dbReference type="InterPro" id="IPR009241">
    <property type="entry name" value="HigB-like"/>
</dbReference>
<organism evidence="1 2">
    <name type="scientific">Ructibacterium gallinarum</name>
    <dbReference type="NCBI Taxonomy" id="2779355"/>
    <lineage>
        <taxon>Bacteria</taxon>
        <taxon>Bacillati</taxon>
        <taxon>Bacillota</taxon>
        <taxon>Clostridia</taxon>
        <taxon>Eubacteriales</taxon>
        <taxon>Oscillospiraceae</taxon>
        <taxon>Ructibacterium</taxon>
    </lineage>
</organism>
<dbReference type="EMBL" id="JADCKB010000005">
    <property type="protein sequence ID" value="MBE5039489.1"/>
    <property type="molecule type" value="Genomic_DNA"/>
</dbReference>
<keyword evidence="2" id="KW-1185">Reference proteome</keyword>
<reference evidence="1" key="1">
    <citation type="submission" date="2020-10" db="EMBL/GenBank/DDBJ databases">
        <title>ChiBAC.</title>
        <authorList>
            <person name="Zenner C."/>
            <person name="Hitch T.C.A."/>
            <person name="Clavel T."/>
        </authorList>
    </citation>
    <scope>NUCLEOTIDE SEQUENCE</scope>
    <source>
        <strain evidence="1">DSM 107454</strain>
    </source>
</reference>
<evidence type="ECO:0000313" key="2">
    <source>
        <dbReference type="Proteomes" id="UP000806542"/>
    </source>
</evidence>
<dbReference type="AlphaFoldDB" id="A0A9D5R8I9"/>
<protein>
    <submittedName>
        <fullName evidence="1">Type II toxin-antitoxin system RelE/ParE family toxin</fullName>
    </submittedName>
</protein>
<dbReference type="RefSeq" id="WP_226392054.1">
    <property type="nucleotide sequence ID" value="NZ_JADCKB010000005.1"/>
</dbReference>
<evidence type="ECO:0000313" key="1">
    <source>
        <dbReference type="EMBL" id="MBE5039489.1"/>
    </source>
</evidence>
<dbReference type="Pfam" id="PF05973">
    <property type="entry name" value="Gp49"/>
    <property type="match status" value="1"/>
</dbReference>
<comment type="caution">
    <text evidence="1">The sequence shown here is derived from an EMBL/GenBank/DDBJ whole genome shotgun (WGS) entry which is preliminary data.</text>
</comment>
<proteinExistence type="predicted"/>
<name>A0A9D5R8I9_9FIRM</name>
<gene>
    <name evidence="1" type="ORF">INF28_03300</name>
</gene>
<dbReference type="Proteomes" id="UP000806542">
    <property type="component" value="Unassembled WGS sequence"/>
</dbReference>
<sequence length="129" mass="15465">MRKIYMYNGQDGKIPISEFIGNASVKVKKKLAYILRLLADETNLLQEPHVKHFSIERYKRLYEIRLKVEKIMVRMIYCEANKNIILLYAFVKRDKRDTERALEYSLKLIEKLDKESTEPFEQLTEVKLH</sequence>